<dbReference type="EMBL" id="CP013187">
    <property type="protein sequence ID" value="ALO42153.1"/>
    <property type="molecule type" value="Genomic_DNA"/>
</dbReference>
<dbReference type="KEGG" id="pphe:PP2015_1651"/>
<dbReference type="STRING" id="161398.PP2015_1651"/>
<dbReference type="Proteomes" id="UP000061457">
    <property type="component" value="Chromosome I"/>
</dbReference>
<feature type="domain" description="HPt" evidence="3">
    <location>
        <begin position="15"/>
        <end position="107"/>
    </location>
</feature>
<dbReference type="GO" id="GO:0004672">
    <property type="term" value="F:protein kinase activity"/>
    <property type="evidence" value="ECO:0007669"/>
    <property type="project" value="UniProtKB-ARBA"/>
</dbReference>
<evidence type="ECO:0000313" key="5">
    <source>
        <dbReference type="Proteomes" id="UP000061457"/>
    </source>
</evidence>
<name>A0A0S2K1R7_9GAMM</name>
<dbReference type="OrthoDB" id="6313290at2"/>
<evidence type="ECO:0000256" key="1">
    <source>
        <dbReference type="ARBA" id="ARBA00023012"/>
    </source>
</evidence>
<proteinExistence type="predicted"/>
<dbReference type="PATRIC" id="fig|161398.10.peg.1675"/>
<evidence type="ECO:0000259" key="3">
    <source>
        <dbReference type="PROSITE" id="PS50894"/>
    </source>
</evidence>
<dbReference type="Gene3D" id="1.20.120.160">
    <property type="entry name" value="HPT domain"/>
    <property type="match status" value="1"/>
</dbReference>
<dbReference type="InterPro" id="IPR036641">
    <property type="entry name" value="HPT_dom_sf"/>
</dbReference>
<accession>A0A0S2K1R7</accession>
<dbReference type="PROSITE" id="PS50894">
    <property type="entry name" value="HPT"/>
    <property type="match status" value="1"/>
</dbReference>
<gene>
    <name evidence="4" type="ORF">PP2015_1651</name>
</gene>
<sequence>MFNPNTIQQLKNDVGVDVLTQLMQVFMAESTKLVQQLSSNIDRTDELERLAHSLKSCARSYGADQLANIAADIEILAKNNPETQIIETKIAFLNEIHTKTVKALPTYD</sequence>
<evidence type="ECO:0000313" key="4">
    <source>
        <dbReference type="EMBL" id="ALO42153.1"/>
    </source>
</evidence>
<dbReference type="RefSeq" id="WP_058029831.1">
    <property type="nucleotide sequence ID" value="NZ_CP013187.1"/>
</dbReference>
<dbReference type="AlphaFoldDB" id="A0A0S2K1R7"/>
<dbReference type="CDD" id="cd00088">
    <property type="entry name" value="HPT"/>
    <property type="match status" value="1"/>
</dbReference>
<dbReference type="InterPro" id="IPR008207">
    <property type="entry name" value="Sig_transdc_His_kin_Hpt_dom"/>
</dbReference>
<organism evidence="4 5">
    <name type="scientific">Pseudoalteromonas phenolica</name>
    <dbReference type="NCBI Taxonomy" id="161398"/>
    <lineage>
        <taxon>Bacteria</taxon>
        <taxon>Pseudomonadati</taxon>
        <taxon>Pseudomonadota</taxon>
        <taxon>Gammaproteobacteria</taxon>
        <taxon>Alteromonadales</taxon>
        <taxon>Pseudoalteromonadaceae</taxon>
        <taxon>Pseudoalteromonas</taxon>
    </lineage>
</organism>
<reference evidence="4 5" key="1">
    <citation type="submission" date="2015-11" db="EMBL/GenBank/DDBJ databases">
        <authorList>
            <person name="Zhang Y."/>
            <person name="Guo Z."/>
        </authorList>
    </citation>
    <scope>NUCLEOTIDE SEQUENCE [LARGE SCALE GENOMIC DNA]</scope>
    <source>
        <strain evidence="4 5">KCTC 12086</strain>
    </source>
</reference>
<feature type="modified residue" description="Phosphohistidine" evidence="2">
    <location>
        <position position="52"/>
    </location>
</feature>
<protein>
    <submittedName>
        <fullName evidence="4">Phosphorelay protein</fullName>
    </submittedName>
</protein>
<keyword evidence="2" id="KW-0597">Phosphoprotein</keyword>
<dbReference type="Pfam" id="PF01627">
    <property type="entry name" value="Hpt"/>
    <property type="match status" value="1"/>
</dbReference>
<keyword evidence="5" id="KW-1185">Reference proteome</keyword>
<evidence type="ECO:0000256" key="2">
    <source>
        <dbReference type="PROSITE-ProRule" id="PRU00110"/>
    </source>
</evidence>
<dbReference type="GO" id="GO:0000160">
    <property type="term" value="P:phosphorelay signal transduction system"/>
    <property type="evidence" value="ECO:0007669"/>
    <property type="project" value="UniProtKB-KW"/>
</dbReference>
<dbReference type="SUPFAM" id="SSF47226">
    <property type="entry name" value="Histidine-containing phosphotransfer domain, HPT domain"/>
    <property type="match status" value="1"/>
</dbReference>
<keyword evidence="1" id="KW-0902">Two-component regulatory system</keyword>